<comment type="caution">
    <text evidence="7">The sequence shown here is derived from an EMBL/GenBank/DDBJ whole genome shotgun (WGS) entry which is preliminary data.</text>
</comment>
<dbReference type="EMBL" id="JAHRIO010050431">
    <property type="protein sequence ID" value="MEQ2174489.1"/>
    <property type="molecule type" value="Genomic_DNA"/>
</dbReference>
<feature type="transmembrane region" description="Helical" evidence="5">
    <location>
        <begin position="170"/>
        <end position="193"/>
    </location>
</feature>
<protein>
    <recommendedName>
        <fullName evidence="6">ABC-2 type transporter transmembrane domain-containing protein</fullName>
    </recommendedName>
</protein>
<feature type="non-terminal residue" evidence="7">
    <location>
        <position position="1"/>
    </location>
</feature>
<evidence type="ECO:0000256" key="1">
    <source>
        <dbReference type="ARBA" id="ARBA00004141"/>
    </source>
</evidence>
<evidence type="ECO:0000256" key="5">
    <source>
        <dbReference type="SAM" id="Phobius"/>
    </source>
</evidence>
<evidence type="ECO:0000259" key="6">
    <source>
        <dbReference type="Pfam" id="PF12698"/>
    </source>
</evidence>
<keyword evidence="2 5" id="KW-0812">Transmembrane</keyword>
<comment type="subcellular location">
    <subcellularLocation>
        <location evidence="1">Membrane</location>
        <topology evidence="1">Multi-pass membrane protein</topology>
    </subcellularLocation>
</comment>
<dbReference type="Proteomes" id="UP001476798">
    <property type="component" value="Unassembled WGS sequence"/>
</dbReference>
<keyword evidence="3 5" id="KW-1133">Transmembrane helix</keyword>
<feature type="transmembrane region" description="Helical" evidence="5">
    <location>
        <begin position="93"/>
        <end position="114"/>
    </location>
</feature>
<organism evidence="7 8">
    <name type="scientific">Goodea atripinnis</name>
    <dbReference type="NCBI Taxonomy" id="208336"/>
    <lineage>
        <taxon>Eukaryota</taxon>
        <taxon>Metazoa</taxon>
        <taxon>Chordata</taxon>
        <taxon>Craniata</taxon>
        <taxon>Vertebrata</taxon>
        <taxon>Euteleostomi</taxon>
        <taxon>Actinopterygii</taxon>
        <taxon>Neopterygii</taxon>
        <taxon>Teleostei</taxon>
        <taxon>Neoteleostei</taxon>
        <taxon>Acanthomorphata</taxon>
        <taxon>Ovalentaria</taxon>
        <taxon>Atherinomorphae</taxon>
        <taxon>Cyprinodontiformes</taxon>
        <taxon>Goodeidae</taxon>
        <taxon>Goodea</taxon>
    </lineage>
</organism>
<dbReference type="PANTHER" id="PTHR19229:SF234">
    <property type="entry name" value="ATP-BINDING CASSETTE SUB-FAMILY A MEMBER 1-LIKE"/>
    <property type="match status" value="1"/>
</dbReference>
<feature type="transmembrane region" description="Helical" evidence="5">
    <location>
        <begin position="134"/>
        <end position="158"/>
    </location>
</feature>
<dbReference type="Pfam" id="PF12698">
    <property type="entry name" value="ABC2_membrane_3"/>
    <property type="match status" value="1"/>
</dbReference>
<name>A0ABV0NST3_9TELE</name>
<evidence type="ECO:0000256" key="2">
    <source>
        <dbReference type="ARBA" id="ARBA00022692"/>
    </source>
</evidence>
<evidence type="ECO:0000256" key="3">
    <source>
        <dbReference type="ARBA" id="ARBA00022989"/>
    </source>
</evidence>
<dbReference type="InterPro" id="IPR026082">
    <property type="entry name" value="ABCA"/>
</dbReference>
<reference evidence="7 8" key="1">
    <citation type="submission" date="2021-06" db="EMBL/GenBank/DDBJ databases">
        <authorList>
            <person name="Palmer J.M."/>
        </authorList>
    </citation>
    <scope>NUCLEOTIDE SEQUENCE [LARGE SCALE GENOMIC DNA]</scope>
    <source>
        <strain evidence="7 8">GA_2019</strain>
        <tissue evidence="7">Muscle</tissue>
    </source>
</reference>
<feature type="transmembrane region" description="Helical" evidence="5">
    <location>
        <begin position="199"/>
        <end position="221"/>
    </location>
</feature>
<dbReference type="PANTHER" id="PTHR19229">
    <property type="entry name" value="ATP-BINDING CASSETTE TRANSPORTER SUBFAMILY A ABCA"/>
    <property type="match status" value="1"/>
</dbReference>
<dbReference type="InterPro" id="IPR013525">
    <property type="entry name" value="ABC2_TM"/>
</dbReference>
<proteinExistence type="predicted"/>
<sequence>QVLDCSVCGLLGLSTDKSCPTFFLIRSWSAGARDNSFDDLRYIWGGFAYLQDMMDHAVIRLQTSKSQPLGVFVQQIPYPCFVDDAFIQSIGTILPMFLVLSFMYSVCMTIKSLVLEKELRLKEVLRVVGVQNGALWSARFTENIVLLTVPCVLISVLVKYGKVLQYSDPSVIFVFLLVFCLATISQCFLISVFFSKANLAAACGGLIFFLLYLPYSLCYAWRDVMGFRAKLAVSLLSCVAFGFGCENFSKYEEQGIGIKWHNVGRSPQEGDPYTFIVSIAMMLFDAVLYWVLTWYIENVFPGNHLKQI</sequence>
<evidence type="ECO:0000313" key="8">
    <source>
        <dbReference type="Proteomes" id="UP001476798"/>
    </source>
</evidence>
<keyword evidence="8" id="KW-1185">Reference proteome</keyword>
<gene>
    <name evidence="7" type="ORF">GOODEAATRI_008523</name>
</gene>
<feature type="domain" description="ABC-2 type transporter transmembrane" evidence="6">
    <location>
        <begin position="90"/>
        <end position="295"/>
    </location>
</feature>
<feature type="transmembrane region" description="Helical" evidence="5">
    <location>
        <begin position="275"/>
        <end position="296"/>
    </location>
</feature>
<evidence type="ECO:0000313" key="7">
    <source>
        <dbReference type="EMBL" id="MEQ2174489.1"/>
    </source>
</evidence>
<accession>A0ABV0NST3</accession>
<evidence type="ECO:0000256" key="4">
    <source>
        <dbReference type="ARBA" id="ARBA00023136"/>
    </source>
</evidence>
<keyword evidence="4 5" id="KW-0472">Membrane</keyword>